<dbReference type="Pfam" id="PF09850">
    <property type="entry name" value="DotU"/>
    <property type="match status" value="1"/>
</dbReference>
<feature type="transmembrane region" description="Helical" evidence="1">
    <location>
        <begin position="53"/>
        <end position="73"/>
    </location>
</feature>
<evidence type="ECO:0000313" key="4">
    <source>
        <dbReference type="Proteomes" id="UP000030460"/>
    </source>
</evidence>
<keyword evidence="4" id="KW-1185">Reference proteome</keyword>
<keyword evidence="1" id="KW-0812">Transmembrane</keyword>
<sequence>MGFVGCHAREGNAKLDALVSALHAKIAKLRPATAQPFTADYRARLASDWLHRLSPWATAGLFAIVAILVWLAWHGALDMQLTQLLSGQPRS</sequence>
<dbReference type="OrthoDB" id="6998040at2"/>
<evidence type="ECO:0000313" key="3">
    <source>
        <dbReference type="EMBL" id="NLP60847.1"/>
    </source>
</evidence>
<proteinExistence type="predicted"/>
<evidence type="ECO:0000259" key="2">
    <source>
        <dbReference type="Pfam" id="PF09850"/>
    </source>
</evidence>
<dbReference type="EMBL" id="JTDB02000001">
    <property type="protein sequence ID" value="NLP60847.1"/>
    <property type="molecule type" value="Genomic_DNA"/>
</dbReference>
<dbReference type="Proteomes" id="UP000030460">
    <property type="component" value="Unassembled WGS sequence"/>
</dbReference>
<keyword evidence="1" id="KW-1133">Transmembrane helix</keyword>
<dbReference type="AlphaFoldDB" id="A0A8T6Z6U0"/>
<gene>
    <name evidence="3" type="ORF">NH14_006710</name>
</gene>
<protein>
    <submittedName>
        <fullName evidence="3">DotU family type IV/VI secretion system protein</fullName>
    </submittedName>
</protein>
<organism evidence="3 4">
    <name type="scientific">Paraburkholderia sacchari</name>
    <dbReference type="NCBI Taxonomy" id="159450"/>
    <lineage>
        <taxon>Bacteria</taxon>
        <taxon>Pseudomonadati</taxon>
        <taxon>Pseudomonadota</taxon>
        <taxon>Betaproteobacteria</taxon>
        <taxon>Burkholderiales</taxon>
        <taxon>Burkholderiaceae</taxon>
        <taxon>Paraburkholderia</taxon>
    </lineage>
</organism>
<evidence type="ECO:0000256" key="1">
    <source>
        <dbReference type="SAM" id="Phobius"/>
    </source>
</evidence>
<name>A0A8T6Z6U0_9BURK</name>
<feature type="domain" description="Type IV / VI secretion system DotU" evidence="2">
    <location>
        <begin position="1"/>
        <end position="73"/>
    </location>
</feature>
<reference evidence="3" key="1">
    <citation type="journal article" date="2015" name="Genome Announc.">
        <title>Draft Genome Sequence of the Polyhydroxyalkanoate-Producing Bacterium Burkholderia sacchari LMG 19450 Isolated from Brazilian Sugarcane Plantation Soil.</title>
        <authorList>
            <person name="Alexandrino P.M."/>
            <person name="Mendonca T.T."/>
            <person name="Guaman Bautista L.P."/>
            <person name="Cherix J."/>
            <person name="Lozano-Sakalauskas G.C."/>
            <person name="Fujita A."/>
            <person name="Ramos Filho E."/>
            <person name="Long P."/>
            <person name="Padilla G."/>
            <person name="Taciro M.K."/>
            <person name="Gomez J.G."/>
            <person name="Silva L.F."/>
        </authorList>
    </citation>
    <scope>NUCLEOTIDE SEQUENCE</scope>
    <source>
        <strain evidence="3">LMG 19450</strain>
    </source>
</reference>
<reference evidence="3" key="2">
    <citation type="submission" date="2020-04" db="EMBL/GenBank/DDBJ databases">
        <authorList>
            <person name="Alexandrino P."/>
            <person name="Mendonca T."/>
            <person name="Guaman L."/>
            <person name="Cherix J."/>
            <person name="Lozano-Sakalauskas G."/>
            <person name="Fujita A."/>
            <person name="Filho E.R."/>
            <person name="Long P."/>
            <person name="Padilla G."/>
            <person name="Taciro M.K."/>
            <person name="Gomez J.G."/>
            <person name="Silva L.F."/>
            <person name="Torres M."/>
        </authorList>
    </citation>
    <scope>NUCLEOTIDE SEQUENCE</scope>
    <source>
        <strain evidence="3">LMG 19450</strain>
    </source>
</reference>
<accession>A0A8T6Z6U0</accession>
<dbReference type="InterPro" id="IPR017732">
    <property type="entry name" value="T4/T6SS_DotU"/>
</dbReference>
<keyword evidence="1" id="KW-0472">Membrane</keyword>
<comment type="caution">
    <text evidence="3">The sequence shown here is derived from an EMBL/GenBank/DDBJ whole genome shotgun (WGS) entry which is preliminary data.</text>
</comment>